<sequence length="108" mass="11564">MNNDDYDPGIPVEVGRPAPFVCAPVRWFALANSCAEPTAAKVAPLVWFLSSVTKQKSFSVSNIQAEKFSIDRKQKAAGLKALQRAGLISIDTSPGKSAFVSVLWSPGI</sequence>
<name>A0A512M2E7_9BACT</name>
<gene>
    <name evidence="1" type="ORF">BGE01nite_02050</name>
</gene>
<keyword evidence="2" id="KW-1185">Reference proteome</keyword>
<protein>
    <submittedName>
        <fullName evidence="1">Uncharacterized protein</fullName>
    </submittedName>
</protein>
<evidence type="ECO:0000313" key="1">
    <source>
        <dbReference type="EMBL" id="GEP40914.1"/>
    </source>
</evidence>
<dbReference type="Proteomes" id="UP000321577">
    <property type="component" value="Unassembled WGS sequence"/>
</dbReference>
<organism evidence="1 2">
    <name type="scientific">Brevifollis gellanilyticus</name>
    <dbReference type="NCBI Taxonomy" id="748831"/>
    <lineage>
        <taxon>Bacteria</taxon>
        <taxon>Pseudomonadati</taxon>
        <taxon>Verrucomicrobiota</taxon>
        <taxon>Verrucomicrobiia</taxon>
        <taxon>Verrucomicrobiales</taxon>
        <taxon>Verrucomicrobiaceae</taxon>
    </lineage>
</organism>
<dbReference type="EMBL" id="BKAG01000001">
    <property type="protein sequence ID" value="GEP40914.1"/>
    <property type="molecule type" value="Genomic_DNA"/>
</dbReference>
<proteinExistence type="predicted"/>
<comment type="caution">
    <text evidence="1">The sequence shown here is derived from an EMBL/GenBank/DDBJ whole genome shotgun (WGS) entry which is preliminary data.</text>
</comment>
<evidence type="ECO:0000313" key="2">
    <source>
        <dbReference type="Proteomes" id="UP000321577"/>
    </source>
</evidence>
<dbReference type="AlphaFoldDB" id="A0A512M2E7"/>
<accession>A0A512M2E7</accession>
<dbReference type="RefSeq" id="WP_146848386.1">
    <property type="nucleotide sequence ID" value="NZ_BKAG01000001.1"/>
</dbReference>
<reference evidence="1 2" key="1">
    <citation type="submission" date="2019-07" db="EMBL/GenBank/DDBJ databases">
        <title>Whole genome shotgun sequence of Brevifollis gellanilyticus NBRC 108608.</title>
        <authorList>
            <person name="Hosoyama A."/>
            <person name="Uohara A."/>
            <person name="Ohji S."/>
            <person name="Ichikawa N."/>
        </authorList>
    </citation>
    <scope>NUCLEOTIDE SEQUENCE [LARGE SCALE GENOMIC DNA]</scope>
    <source>
        <strain evidence="1 2">NBRC 108608</strain>
    </source>
</reference>